<protein>
    <recommendedName>
        <fullName evidence="2">AlgX/AlgJ SGNH hydrolase-like domain-containing protein</fullName>
    </recommendedName>
</protein>
<reference evidence="1" key="1">
    <citation type="journal article" date="2017" name="Science">
        <title>Giant viruses with an expanded complement of translation system components.</title>
        <authorList>
            <person name="Schulz F."/>
            <person name="Yutin N."/>
            <person name="Ivanova N.N."/>
            <person name="Ortega D.R."/>
            <person name="Lee T.K."/>
            <person name="Vierheilig J."/>
            <person name="Daims H."/>
            <person name="Horn M."/>
            <person name="Wagner M."/>
            <person name="Jensen G.J."/>
            <person name="Kyrpides N.C."/>
            <person name="Koonin E.V."/>
            <person name="Woyke T."/>
        </authorList>
    </citation>
    <scope>NUCLEOTIDE SEQUENCE</scope>
    <source>
        <strain evidence="1">ILV1</strain>
    </source>
</reference>
<proteinExistence type="predicted"/>
<accession>A0A1V0SDU0</accession>
<dbReference type="EMBL" id="KY684088">
    <property type="protein sequence ID" value="ARF09876.1"/>
    <property type="molecule type" value="Genomic_DNA"/>
</dbReference>
<organism evidence="1">
    <name type="scientific">Indivirus ILV1</name>
    <dbReference type="NCBI Taxonomy" id="1977633"/>
    <lineage>
        <taxon>Viruses</taxon>
        <taxon>Varidnaviria</taxon>
        <taxon>Bamfordvirae</taxon>
        <taxon>Nucleocytoviricota</taxon>
        <taxon>Megaviricetes</taxon>
        <taxon>Imitervirales</taxon>
        <taxon>Mimiviridae</taxon>
        <taxon>Klosneuvirinae</taxon>
        <taxon>Indivirus</taxon>
    </lineage>
</organism>
<sequence length="498" mass="60078">MIKTLIGNNDYLFLISEVDQHFKKNIDFSNIEQNNNIIFEYSNTLKKYAKEFFMFIVPDKSIICKKYLPNNIDSSNIIRYADFLNDDNIIDLFKNVKLDENCYFKSDTHLNYVGQLLIAKKITEYLCNSEYDISNNLHYSNILFSGGDLTTKFNIGDSILNNYKEDVTAISINKKNIQNLTKNIPISSRYCFTRESKYCLNLEYKINKKLLIFGGSTSNKLIFDYLSLYFKECCFYWNHCYINEDIINFFKPDIIIDIRIERFIDIYSFSKCINIENPMLSPSNNLFSINHILNCITETYIDYNLYNNITINQIEENILVFSNMFKYYELNNTFNINNFKWQEYVNLNKDLYDLTDLNDFIYNDDKEIITNKQNSIKHLFFINHYIFYKENRKYKYENILDDFDSNIYKELNQDLRHMTYLEAKNHYEYTGYKENRKYKYENILDDFDSNIYKEVNPDLQHMTYLEAKNHYEYTGYKENRKYKYENIPDNFDANILYK</sequence>
<name>A0A1V0SDU0_9VIRU</name>
<gene>
    <name evidence="1" type="ORF">Indivirus_4_48</name>
</gene>
<evidence type="ECO:0008006" key="2">
    <source>
        <dbReference type="Google" id="ProtNLM"/>
    </source>
</evidence>
<evidence type="ECO:0000313" key="1">
    <source>
        <dbReference type="EMBL" id="ARF09876.1"/>
    </source>
</evidence>